<dbReference type="GO" id="GO:0000150">
    <property type="term" value="F:DNA strand exchange activity"/>
    <property type="evidence" value="ECO:0007669"/>
    <property type="project" value="InterPro"/>
</dbReference>
<dbReference type="InterPro" id="IPR050639">
    <property type="entry name" value="SSR_resolvase"/>
</dbReference>
<dbReference type="RefSeq" id="WP_207858014.1">
    <property type="nucleotide sequence ID" value="NZ_JAFREP010000005.1"/>
</dbReference>
<dbReference type="Pfam" id="PF00239">
    <property type="entry name" value="Resolvase"/>
    <property type="match status" value="1"/>
</dbReference>
<dbReference type="SUPFAM" id="SSF53041">
    <property type="entry name" value="Resolvase-like"/>
    <property type="match status" value="1"/>
</dbReference>
<dbReference type="AlphaFoldDB" id="A0A8J7Q5G8"/>
<name>A0A8J7Q5G8_9BACT</name>
<keyword evidence="1" id="KW-0238">DNA-binding</keyword>
<dbReference type="EMBL" id="JAFREP010000005">
    <property type="protein sequence ID" value="MBO1318316.1"/>
    <property type="molecule type" value="Genomic_DNA"/>
</dbReference>
<proteinExistence type="predicted"/>
<dbReference type="GO" id="GO:0003677">
    <property type="term" value="F:DNA binding"/>
    <property type="evidence" value="ECO:0007669"/>
    <property type="project" value="UniProtKB-KW"/>
</dbReference>
<dbReference type="PANTHER" id="PTHR30461">
    <property type="entry name" value="DNA-INVERTASE FROM LAMBDOID PROPHAGE"/>
    <property type="match status" value="1"/>
</dbReference>
<sequence>MGVLLVRVSDAKAADYTDSWEIQEDNGRRWASDNKIELKKVFYEPYTAKEWDRPVLEQMFAYLEQNPTITVCIIPRIDRFTRGGSDFHFYFKNRLKQMGVELRDVQNRIQPEQNLLAHTGFQYEWSVVSPSRKGEAAEAEDARDYRVQFLTKTISKQIRLANNGYAVRPAPLGMTNQKIRDGEGKKRSISVPDPIEGAWLQKIFTLRAEGVLSDQEICDQVNAMGFKTRVQEVHERLTRKVIGTRGGNKLTPKRLQRLIANPRYCGVILEKWNQGQAVFACGTPLTTVEIFNLANRGKVHVAINEDGTPSVSHNRSPYQSDVNNPDFPYRFVVRCPKCGGPFKGSFARGRHGKRYPGYHCSKGHRYLRLPQSKVHKEVESFFKDTQFSLQMQNLFREVALETWEQKRKEYVGTSENFTRTVAEINREQSLLVDKIISTENTVVKKILEEKIDELEQRKKKASNIKKEASVSKEEIEAYLSSIEKIMNNPEKMLVEPSNQQVIRRIWSIAFEELPTYEEICGRTPKLSLAFELCSDSKRSKNTLVAPLRKKWNQFISQVKQFFSGVKEPCSDFISYQDRSIQPS</sequence>
<dbReference type="InterPro" id="IPR036162">
    <property type="entry name" value="Resolvase-like_N_sf"/>
</dbReference>
<comment type="caution">
    <text evidence="5">The sequence shown here is derived from an EMBL/GenBank/DDBJ whole genome shotgun (WGS) entry which is preliminary data.</text>
</comment>
<dbReference type="Proteomes" id="UP000664417">
    <property type="component" value="Unassembled WGS sequence"/>
</dbReference>
<evidence type="ECO:0000259" key="4">
    <source>
        <dbReference type="SMART" id="SM00857"/>
    </source>
</evidence>
<dbReference type="PANTHER" id="PTHR30461:SF2">
    <property type="entry name" value="SERINE RECOMBINASE PINE-RELATED"/>
    <property type="match status" value="1"/>
</dbReference>
<accession>A0A8J7Q5G8</accession>
<feature type="coiled-coil region" evidence="3">
    <location>
        <begin position="444"/>
        <end position="471"/>
    </location>
</feature>
<evidence type="ECO:0000256" key="3">
    <source>
        <dbReference type="SAM" id="Coils"/>
    </source>
</evidence>
<gene>
    <name evidence="5" type="ORF">J3U88_07610</name>
</gene>
<dbReference type="SMART" id="SM00857">
    <property type="entry name" value="Resolvase"/>
    <property type="match status" value="1"/>
</dbReference>
<organism evidence="5 6">
    <name type="scientific">Acanthopleuribacter pedis</name>
    <dbReference type="NCBI Taxonomy" id="442870"/>
    <lineage>
        <taxon>Bacteria</taxon>
        <taxon>Pseudomonadati</taxon>
        <taxon>Acidobacteriota</taxon>
        <taxon>Holophagae</taxon>
        <taxon>Acanthopleuribacterales</taxon>
        <taxon>Acanthopleuribacteraceae</taxon>
        <taxon>Acanthopleuribacter</taxon>
    </lineage>
</organism>
<evidence type="ECO:0000256" key="1">
    <source>
        <dbReference type="ARBA" id="ARBA00023125"/>
    </source>
</evidence>
<keyword evidence="6" id="KW-1185">Reference proteome</keyword>
<evidence type="ECO:0000256" key="2">
    <source>
        <dbReference type="ARBA" id="ARBA00023172"/>
    </source>
</evidence>
<evidence type="ECO:0000313" key="5">
    <source>
        <dbReference type="EMBL" id="MBO1318316.1"/>
    </source>
</evidence>
<evidence type="ECO:0000313" key="6">
    <source>
        <dbReference type="Proteomes" id="UP000664417"/>
    </source>
</evidence>
<keyword evidence="3" id="KW-0175">Coiled coil</keyword>
<feature type="domain" description="Resolvase/invertase-type recombinase catalytic" evidence="4">
    <location>
        <begin position="2"/>
        <end position="122"/>
    </location>
</feature>
<dbReference type="InterPro" id="IPR006119">
    <property type="entry name" value="Resolv_N"/>
</dbReference>
<reference evidence="5" key="1">
    <citation type="submission" date="2021-03" db="EMBL/GenBank/DDBJ databases">
        <authorList>
            <person name="Wang G."/>
        </authorList>
    </citation>
    <scope>NUCLEOTIDE SEQUENCE</scope>
    <source>
        <strain evidence="5">KCTC 12899</strain>
    </source>
</reference>
<protein>
    <submittedName>
        <fullName evidence="5">Recombinase family protein</fullName>
    </submittedName>
</protein>
<dbReference type="InterPro" id="IPR038109">
    <property type="entry name" value="DNA_bind_recomb_sf"/>
</dbReference>
<dbReference type="Gene3D" id="3.90.1750.20">
    <property type="entry name" value="Putative Large Serine Recombinase, Chain B, Domain 2"/>
    <property type="match status" value="1"/>
</dbReference>
<dbReference type="Gene3D" id="3.40.50.1390">
    <property type="entry name" value="Resolvase, N-terminal catalytic domain"/>
    <property type="match status" value="1"/>
</dbReference>
<keyword evidence="2" id="KW-0233">DNA recombination</keyword>